<organism evidence="1 2">
    <name type="scientific">Trema orientale</name>
    <name type="common">Charcoal tree</name>
    <name type="synonym">Celtis orientalis</name>
    <dbReference type="NCBI Taxonomy" id="63057"/>
    <lineage>
        <taxon>Eukaryota</taxon>
        <taxon>Viridiplantae</taxon>
        <taxon>Streptophyta</taxon>
        <taxon>Embryophyta</taxon>
        <taxon>Tracheophyta</taxon>
        <taxon>Spermatophyta</taxon>
        <taxon>Magnoliopsida</taxon>
        <taxon>eudicotyledons</taxon>
        <taxon>Gunneridae</taxon>
        <taxon>Pentapetalae</taxon>
        <taxon>rosids</taxon>
        <taxon>fabids</taxon>
        <taxon>Rosales</taxon>
        <taxon>Cannabaceae</taxon>
        <taxon>Trema</taxon>
    </lineage>
</organism>
<dbReference type="OrthoDB" id="10458426at2759"/>
<dbReference type="InParanoid" id="A0A2P5B7F3"/>
<sequence length="115" mass="13606">CPLLLSLSLSKIAKEKKKKHTSQNPNPKSQIPNLILISLFFSASLFHFSQKINFEVFWGRASEREKQQKKIQIMRYDQREKKRSPINAREVGRICRFLGLLWVLTFNLMPWSLFL</sequence>
<dbReference type="Proteomes" id="UP000237000">
    <property type="component" value="Unassembled WGS sequence"/>
</dbReference>
<dbReference type="EMBL" id="JXTC01000587">
    <property type="protein sequence ID" value="PON44720.1"/>
    <property type="molecule type" value="Genomic_DNA"/>
</dbReference>
<proteinExistence type="predicted"/>
<protein>
    <submittedName>
        <fullName evidence="1">Uncharacterized protein</fullName>
    </submittedName>
</protein>
<comment type="caution">
    <text evidence="1">The sequence shown here is derived from an EMBL/GenBank/DDBJ whole genome shotgun (WGS) entry which is preliminary data.</text>
</comment>
<feature type="non-terminal residue" evidence="1">
    <location>
        <position position="1"/>
    </location>
</feature>
<name>A0A2P5B7F3_TREOI</name>
<accession>A0A2P5B7F3</accession>
<gene>
    <name evidence="1" type="ORF">TorRG33x02_330200</name>
</gene>
<reference evidence="2" key="1">
    <citation type="submission" date="2016-06" db="EMBL/GenBank/DDBJ databases">
        <title>Parallel loss of symbiosis genes in relatives of nitrogen-fixing non-legume Parasponia.</title>
        <authorList>
            <person name="Van Velzen R."/>
            <person name="Holmer R."/>
            <person name="Bu F."/>
            <person name="Rutten L."/>
            <person name="Van Zeijl A."/>
            <person name="Liu W."/>
            <person name="Santuari L."/>
            <person name="Cao Q."/>
            <person name="Sharma T."/>
            <person name="Shen D."/>
            <person name="Roswanjaya Y."/>
            <person name="Wardhani T."/>
            <person name="Kalhor M.S."/>
            <person name="Jansen J."/>
            <person name="Van den Hoogen J."/>
            <person name="Gungor B."/>
            <person name="Hartog M."/>
            <person name="Hontelez J."/>
            <person name="Verver J."/>
            <person name="Yang W.-C."/>
            <person name="Schijlen E."/>
            <person name="Repin R."/>
            <person name="Schilthuizen M."/>
            <person name="Schranz E."/>
            <person name="Heidstra R."/>
            <person name="Miyata K."/>
            <person name="Fedorova E."/>
            <person name="Kohlen W."/>
            <person name="Bisseling T."/>
            <person name="Smit S."/>
            <person name="Geurts R."/>
        </authorList>
    </citation>
    <scope>NUCLEOTIDE SEQUENCE [LARGE SCALE GENOMIC DNA]</scope>
    <source>
        <strain evidence="2">cv. RG33-2</strain>
    </source>
</reference>
<evidence type="ECO:0000313" key="2">
    <source>
        <dbReference type="Proteomes" id="UP000237000"/>
    </source>
</evidence>
<evidence type="ECO:0000313" key="1">
    <source>
        <dbReference type="EMBL" id="PON44720.1"/>
    </source>
</evidence>
<keyword evidence="2" id="KW-1185">Reference proteome</keyword>
<dbReference type="AlphaFoldDB" id="A0A2P5B7F3"/>